<name>A0A1I6QN57_9FLAO</name>
<organism evidence="8 9">
    <name type="scientific">Lutibacter maritimus</name>
    <dbReference type="NCBI Taxonomy" id="593133"/>
    <lineage>
        <taxon>Bacteria</taxon>
        <taxon>Pseudomonadati</taxon>
        <taxon>Bacteroidota</taxon>
        <taxon>Flavobacteriia</taxon>
        <taxon>Flavobacteriales</taxon>
        <taxon>Flavobacteriaceae</taxon>
        <taxon>Lutibacter</taxon>
    </lineage>
</organism>
<dbReference type="Gene3D" id="2.160.10.10">
    <property type="entry name" value="Hexapeptide repeat proteins"/>
    <property type="match status" value="1"/>
</dbReference>
<keyword evidence="9" id="KW-1185">Reference proteome</keyword>
<dbReference type="CDD" id="cd03360">
    <property type="entry name" value="LbH_AT_putative"/>
    <property type="match status" value="1"/>
</dbReference>
<dbReference type="SUPFAM" id="SSF51161">
    <property type="entry name" value="Trimeric LpxA-like enzymes"/>
    <property type="match status" value="1"/>
</dbReference>
<evidence type="ECO:0000256" key="1">
    <source>
        <dbReference type="ARBA" id="ARBA00007274"/>
    </source>
</evidence>
<reference evidence="9" key="1">
    <citation type="submission" date="2016-10" db="EMBL/GenBank/DDBJ databases">
        <authorList>
            <person name="Varghese N."/>
            <person name="Submissions S."/>
        </authorList>
    </citation>
    <scope>NUCLEOTIDE SEQUENCE [LARGE SCALE GENOMIC DNA]</scope>
    <source>
        <strain evidence="9">DSM 24450</strain>
    </source>
</reference>
<evidence type="ECO:0000259" key="7">
    <source>
        <dbReference type="Pfam" id="PF17836"/>
    </source>
</evidence>
<protein>
    <submittedName>
        <fullName evidence="8">Sugar O-acyltransferase, sialic acid O-acetyltransferase NeuD family</fullName>
    </submittedName>
</protein>
<evidence type="ECO:0000256" key="4">
    <source>
        <dbReference type="ARBA" id="ARBA00023315"/>
    </source>
</evidence>
<dbReference type="InterPro" id="IPR011004">
    <property type="entry name" value="Trimer_LpxA-like_sf"/>
</dbReference>
<dbReference type="InterPro" id="IPR018357">
    <property type="entry name" value="Hexapep_transf_CS"/>
</dbReference>
<feature type="binding site" evidence="6">
    <location>
        <position position="69"/>
    </location>
    <ligand>
        <name>substrate</name>
    </ligand>
</feature>
<dbReference type="InterPro" id="IPR041561">
    <property type="entry name" value="PglD_N"/>
</dbReference>
<dbReference type="RefSeq" id="WP_090225353.1">
    <property type="nucleotide sequence ID" value="NZ_FOZP01000004.1"/>
</dbReference>
<dbReference type="NCBIfam" id="TIGR03570">
    <property type="entry name" value="NeuD_NnaD"/>
    <property type="match status" value="1"/>
</dbReference>
<evidence type="ECO:0000313" key="8">
    <source>
        <dbReference type="EMBL" id="SFS53748.1"/>
    </source>
</evidence>
<accession>A0A1I6QN57</accession>
<evidence type="ECO:0000256" key="3">
    <source>
        <dbReference type="ARBA" id="ARBA00022737"/>
    </source>
</evidence>
<keyword evidence="3" id="KW-0677">Repeat</keyword>
<keyword evidence="4 8" id="KW-0012">Acyltransferase</keyword>
<feature type="domain" description="PglD N-terminal" evidence="7">
    <location>
        <begin position="2"/>
        <end position="77"/>
    </location>
</feature>
<dbReference type="PANTHER" id="PTHR43300">
    <property type="entry name" value="ACETYLTRANSFERASE"/>
    <property type="match status" value="1"/>
</dbReference>
<dbReference type="EMBL" id="FOZP01000004">
    <property type="protein sequence ID" value="SFS53748.1"/>
    <property type="molecule type" value="Genomic_DNA"/>
</dbReference>
<evidence type="ECO:0000256" key="6">
    <source>
        <dbReference type="PIRSR" id="PIRSR620019-2"/>
    </source>
</evidence>
<evidence type="ECO:0000313" key="9">
    <source>
        <dbReference type="Proteomes" id="UP000199312"/>
    </source>
</evidence>
<dbReference type="GO" id="GO:0016746">
    <property type="term" value="F:acyltransferase activity"/>
    <property type="evidence" value="ECO:0007669"/>
    <property type="project" value="UniProtKB-KW"/>
</dbReference>
<feature type="active site" description="Proton acceptor" evidence="5">
    <location>
        <position position="137"/>
    </location>
</feature>
<evidence type="ECO:0000256" key="2">
    <source>
        <dbReference type="ARBA" id="ARBA00022679"/>
    </source>
</evidence>
<evidence type="ECO:0000256" key="5">
    <source>
        <dbReference type="PIRSR" id="PIRSR620019-1"/>
    </source>
</evidence>
<dbReference type="Gene3D" id="3.40.50.20">
    <property type="match status" value="1"/>
</dbReference>
<dbReference type="InterPro" id="IPR050179">
    <property type="entry name" value="Trans_hexapeptide_repeat"/>
</dbReference>
<gene>
    <name evidence="8" type="ORF">SAMN04488006_1927</name>
</gene>
<dbReference type="InterPro" id="IPR001451">
    <property type="entry name" value="Hexapep"/>
</dbReference>
<dbReference type="STRING" id="593133.SAMN04488006_1927"/>
<dbReference type="AlphaFoldDB" id="A0A1I6QN57"/>
<dbReference type="InterPro" id="IPR020019">
    <property type="entry name" value="AcTrfase_PglD-like"/>
</dbReference>
<dbReference type="Proteomes" id="UP000199312">
    <property type="component" value="Unassembled WGS sequence"/>
</dbReference>
<comment type="similarity">
    <text evidence="1">Belongs to the transferase hexapeptide repeat family.</text>
</comment>
<feature type="site" description="Increases basicity of active site His" evidence="5">
    <location>
        <position position="138"/>
    </location>
</feature>
<proteinExistence type="inferred from homology"/>
<dbReference type="OrthoDB" id="708224at2"/>
<dbReference type="Pfam" id="PF17836">
    <property type="entry name" value="PglD_N"/>
    <property type="match status" value="1"/>
</dbReference>
<dbReference type="PROSITE" id="PS00101">
    <property type="entry name" value="HEXAPEP_TRANSFERASES"/>
    <property type="match status" value="1"/>
</dbReference>
<keyword evidence="2 8" id="KW-0808">Transferase</keyword>
<sequence>MLIIGAKGFAKEVLEVLHQQNKLQNIAFYDDVNSDIGDTLYNTFPILKSEKEVKHYFKTISNQFTIGIGNPVLRYKMKLKFEKLQGELKSCISPFSNIGNYDVNIGIGTIVMNGVNISNSTSIGSGCIVYYNSNITHDCIVGDFVEISPSVNLLGNVKVGEFTQIGSNTTILPNITIGKNVIIGAGSVVTKNVPDNTMVIGIPAKIVKQLEPLDI</sequence>
<dbReference type="Pfam" id="PF00132">
    <property type="entry name" value="Hexapep"/>
    <property type="match status" value="1"/>
</dbReference>